<dbReference type="InterPro" id="IPR050134">
    <property type="entry name" value="NAD-dep_sirtuin_deacylases"/>
</dbReference>
<dbReference type="SUPFAM" id="SSF52467">
    <property type="entry name" value="DHS-like NAD/FAD-binding domain"/>
    <property type="match status" value="1"/>
</dbReference>
<evidence type="ECO:0000256" key="4">
    <source>
        <dbReference type="PROSITE-ProRule" id="PRU00236"/>
    </source>
</evidence>
<comment type="caution">
    <text evidence="4">Lacks conserved residue(s) required for the propagation of feature annotation.</text>
</comment>
<protein>
    <recommendedName>
        <fullName evidence="1">protein acetyllysine N-acetyltransferase</fullName>
        <ecNumber evidence="1">2.3.1.286</ecNumber>
    </recommendedName>
</protein>
<dbReference type="STRING" id="903983.BCR23_07395"/>
<feature type="binding site" evidence="4">
    <location>
        <position position="153"/>
    </location>
    <ligand>
        <name>Zn(2+)</name>
        <dbReference type="ChEBI" id="CHEBI:29105"/>
    </ligand>
</feature>
<feature type="binding site" evidence="4">
    <location>
        <position position="136"/>
    </location>
    <ligand>
        <name>Zn(2+)</name>
        <dbReference type="ChEBI" id="CHEBI:29105"/>
    </ligand>
</feature>
<reference evidence="7" key="1">
    <citation type="submission" date="2016-09" db="EMBL/GenBank/DDBJ databases">
        <authorList>
            <person name="Gulvik C.A."/>
        </authorList>
    </citation>
    <scope>NUCLEOTIDE SEQUENCE [LARGE SCALE GENOMIC DNA]</scope>
    <source>
        <strain evidence="7">LMG 26306</strain>
    </source>
</reference>
<dbReference type="GO" id="GO:0070403">
    <property type="term" value="F:NAD+ binding"/>
    <property type="evidence" value="ECO:0007669"/>
    <property type="project" value="InterPro"/>
</dbReference>
<dbReference type="Pfam" id="PF02146">
    <property type="entry name" value="SIR2"/>
    <property type="match status" value="1"/>
</dbReference>
<accession>A0A1E5GTG3</accession>
<keyword evidence="2" id="KW-0808">Transferase</keyword>
<dbReference type="InterPro" id="IPR029035">
    <property type="entry name" value="DHS-like_NAD/FAD-binding_dom"/>
</dbReference>
<dbReference type="EMBL" id="MIKB01000014">
    <property type="protein sequence ID" value="OEG15965.1"/>
    <property type="molecule type" value="Genomic_DNA"/>
</dbReference>
<comment type="caution">
    <text evidence="6">The sequence shown here is derived from an EMBL/GenBank/DDBJ whole genome shotgun (WGS) entry which is preliminary data.</text>
</comment>
<dbReference type="Gene3D" id="3.40.50.1220">
    <property type="entry name" value="TPP-binding domain"/>
    <property type="match status" value="1"/>
</dbReference>
<evidence type="ECO:0000256" key="3">
    <source>
        <dbReference type="ARBA" id="ARBA00023027"/>
    </source>
</evidence>
<feature type="binding site" evidence="4">
    <location>
        <position position="156"/>
    </location>
    <ligand>
        <name>Zn(2+)</name>
        <dbReference type="ChEBI" id="CHEBI:29105"/>
    </ligand>
</feature>
<keyword evidence="7" id="KW-1185">Reference proteome</keyword>
<evidence type="ECO:0000256" key="2">
    <source>
        <dbReference type="ARBA" id="ARBA00022679"/>
    </source>
</evidence>
<organism evidence="6 7">
    <name type="scientific">Enterococcus quebecensis</name>
    <dbReference type="NCBI Taxonomy" id="903983"/>
    <lineage>
        <taxon>Bacteria</taxon>
        <taxon>Bacillati</taxon>
        <taxon>Bacillota</taxon>
        <taxon>Bacilli</taxon>
        <taxon>Lactobacillales</taxon>
        <taxon>Enterococcaceae</taxon>
        <taxon>Enterococcus</taxon>
    </lineage>
</organism>
<dbReference type="GO" id="GO:0046872">
    <property type="term" value="F:metal ion binding"/>
    <property type="evidence" value="ECO:0007669"/>
    <property type="project" value="UniProtKB-KW"/>
</dbReference>
<dbReference type="InterPro" id="IPR026590">
    <property type="entry name" value="Ssirtuin_cat_dom"/>
</dbReference>
<feature type="binding site" evidence="4">
    <location>
        <position position="133"/>
    </location>
    <ligand>
        <name>Zn(2+)</name>
        <dbReference type="ChEBI" id="CHEBI:29105"/>
    </ligand>
</feature>
<dbReference type="GO" id="GO:0017136">
    <property type="term" value="F:histone deacetylase activity, NAD-dependent"/>
    <property type="evidence" value="ECO:0007669"/>
    <property type="project" value="TreeGrafter"/>
</dbReference>
<dbReference type="Proteomes" id="UP000094764">
    <property type="component" value="Unassembled WGS sequence"/>
</dbReference>
<dbReference type="PROSITE" id="PS50305">
    <property type="entry name" value="SIRTUIN"/>
    <property type="match status" value="1"/>
</dbReference>
<dbReference type="InterPro" id="IPR026591">
    <property type="entry name" value="Sirtuin_cat_small_dom_sf"/>
</dbReference>
<evidence type="ECO:0000259" key="5">
    <source>
        <dbReference type="PROSITE" id="PS50305"/>
    </source>
</evidence>
<keyword evidence="3" id="KW-0520">NAD</keyword>
<name>A0A1E5GTG3_9ENTE</name>
<feature type="domain" description="Deacetylase sirtuin-type" evidence="5">
    <location>
        <begin position="1"/>
        <end position="243"/>
    </location>
</feature>
<proteinExistence type="predicted"/>
<dbReference type="InterPro" id="IPR003000">
    <property type="entry name" value="Sirtuin"/>
</dbReference>
<dbReference type="PANTHER" id="PTHR11085">
    <property type="entry name" value="NAD-DEPENDENT PROTEIN DEACYLASE SIRTUIN-5, MITOCHONDRIAL-RELATED"/>
    <property type="match status" value="1"/>
</dbReference>
<dbReference type="AlphaFoldDB" id="A0A1E5GTG3"/>
<sequence>MKYSEKIERVAELVASKNRIAAFTGAGISTDSGIPDLAGISTILNAEPNFDGGVFGMLNPTFAINNPALFYDLYRKTFFHPDAKPNPCHTFLSELESQKKILGIATMNIDCLHQTSGSKNVYEYWGNVQLNHCTNCKRQYDWTIIKENKVPICETCGSVVIPDFVLRSLATYSTNVQQGTTLLHQADLILIAGTKQSRGSLPSQTSKVIINLEKPYSLDENTLFIQGNTSKVFSDVSKLYKQL</sequence>
<dbReference type="Gene3D" id="3.30.1600.10">
    <property type="entry name" value="SIR2/SIRT2 'Small Domain"/>
    <property type="match status" value="1"/>
</dbReference>
<keyword evidence="4" id="KW-0862">Zinc</keyword>
<evidence type="ECO:0000313" key="7">
    <source>
        <dbReference type="Proteomes" id="UP000094764"/>
    </source>
</evidence>
<dbReference type="PANTHER" id="PTHR11085:SF10">
    <property type="entry name" value="NAD-DEPENDENT PROTEIN DEACYLASE SIRTUIN-5, MITOCHONDRIAL-RELATED"/>
    <property type="match status" value="1"/>
</dbReference>
<evidence type="ECO:0000256" key="1">
    <source>
        <dbReference type="ARBA" id="ARBA00012928"/>
    </source>
</evidence>
<keyword evidence="4" id="KW-0479">Metal-binding</keyword>
<evidence type="ECO:0000313" key="6">
    <source>
        <dbReference type="EMBL" id="OEG15965.1"/>
    </source>
</evidence>
<gene>
    <name evidence="6" type="ORF">BCR23_07395</name>
</gene>
<dbReference type="EC" id="2.3.1.286" evidence="1"/>